<gene>
    <name evidence="4" type="ORF">ACFQ1S_36120</name>
</gene>
<organism evidence="4 5">
    <name type="scientific">Kibdelosporangium lantanae</name>
    <dbReference type="NCBI Taxonomy" id="1497396"/>
    <lineage>
        <taxon>Bacteria</taxon>
        <taxon>Bacillati</taxon>
        <taxon>Actinomycetota</taxon>
        <taxon>Actinomycetes</taxon>
        <taxon>Pseudonocardiales</taxon>
        <taxon>Pseudonocardiaceae</taxon>
        <taxon>Kibdelosporangium</taxon>
    </lineage>
</organism>
<reference evidence="5" key="1">
    <citation type="journal article" date="2019" name="Int. J. Syst. Evol. Microbiol.">
        <title>The Global Catalogue of Microorganisms (GCM) 10K type strain sequencing project: providing services to taxonomists for standard genome sequencing and annotation.</title>
        <authorList>
            <consortium name="The Broad Institute Genomics Platform"/>
            <consortium name="The Broad Institute Genome Sequencing Center for Infectious Disease"/>
            <person name="Wu L."/>
            <person name="Ma J."/>
        </authorList>
    </citation>
    <scope>NUCLEOTIDE SEQUENCE [LARGE SCALE GENOMIC DNA]</scope>
    <source>
        <strain evidence="5">JCM 31486</strain>
    </source>
</reference>
<dbReference type="Proteomes" id="UP001597045">
    <property type="component" value="Unassembled WGS sequence"/>
</dbReference>
<accession>A0ABW3MKK7</accession>
<comment type="cofactor">
    <cofactor evidence="1 3">
        <name>pyridoxal 5'-phosphate</name>
        <dbReference type="ChEBI" id="CHEBI:597326"/>
    </cofactor>
</comment>
<protein>
    <submittedName>
        <fullName evidence="4">PLP-dependent transferase</fullName>
    </submittedName>
</protein>
<evidence type="ECO:0000313" key="4">
    <source>
        <dbReference type="EMBL" id="MFD1050572.1"/>
    </source>
</evidence>
<dbReference type="Gene3D" id="3.40.640.10">
    <property type="entry name" value="Type I PLP-dependent aspartate aminotransferase-like (Major domain)"/>
    <property type="match status" value="1"/>
</dbReference>
<evidence type="ECO:0000256" key="1">
    <source>
        <dbReference type="ARBA" id="ARBA00001933"/>
    </source>
</evidence>
<dbReference type="SUPFAM" id="SSF53383">
    <property type="entry name" value="PLP-dependent transferases"/>
    <property type="match status" value="1"/>
</dbReference>
<keyword evidence="4" id="KW-0808">Transferase</keyword>
<dbReference type="Pfam" id="PF01053">
    <property type="entry name" value="Cys_Met_Meta_PP"/>
    <property type="match status" value="1"/>
</dbReference>
<evidence type="ECO:0000256" key="3">
    <source>
        <dbReference type="RuleBase" id="RU362118"/>
    </source>
</evidence>
<proteinExistence type="inferred from homology"/>
<comment type="similarity">
    <text evidence="3">Belongs to the trans-sulfuration enzymes family.</text>
</comment>
<feature type="non-terminal residue" evidence="4">
    <location>
        <position position="191"/>
    </location>
</feature>
<sequence>MAPQTKRVTYGRSDNPTWRALESAIGALDGGECVLFASGMAAISALLHTCAGTVVLPSDGYYLTRKYVEEELDLKVVAVPTAGPWPSFEGVSLVLLETPANPGLDVCDITELAAQAHAAGALVAVDNTTATPLGQRPLELGADVVVASDTKALAGHSDVLLGHVTCRDPALAARLRQSRTYSGGIPGPFET</sequence>
<dbReference type="InterPro" id="IPR015424">
    <property type="entry name" value="PyrdxlP-dep_Trfase"/>
</dbReference>
<dbReference type="InterPro" id="IPR000277">
    <property type="entry name" value="Cys/Met-Metab_PyrdxlP-dep_enz"/>
</dbReference>
<comment type="caution">
    <text evidence="4">The sequence shown here is derived from an EMBL/GenBank/DDBJ whole genome shotgun (WGS) entry which is preliminary data.</text>
</comment>
<keyword evidence="2 3" id="KW-0663">Pyridoxal phosphate</keyword>
<keyword evidence="5" id="KW-1185">Reference proteome</keyword>
<evidence type="ECO:0000313" key="5">
    <source>
        <dbReference type="Proteomes" id="UP001597045"/>
    </source>
</evidence>
<evidence type="ECO:0000256" key="2">
    <source>
        <dbReference type="ARBA" id="ARBA00022898"/>
    </source>
</evidence>
<name>A0ABW3MKK7_9PSEU</name>
<dbReference type="PANTHER" id="PTHR11808">
    <property type="entry name" value="TRANS-SULFURATION ENZYME FAMILY MEMBER"/>
    <property type="match status" value="1"/>
</dbReference>
<dbReference type="PANTHER" id="PTHR11808:SF85">
    <property type="entry name" value="CYSTATHIONINE GAMMA-LYASE-RELATED"/>
    <property type="match status" value="1"/>
</dbReference>
<dbReference type="GO" id="GO:0016740">
    <property type="term" value="F:transferase activity"/>
    <property type="evidence" value="ECO:0007669"/>
    <property type="project" value="UniProtKB-KW"/>
</dbReference>
<dbReference type="InterPro" id="IPR015421">
    <property type="entry name" value="PyrdxlP-dep_Trfase_major"/>
</dbReference>
<dbReference type="EMBL" id="JBHTIS010002938">
    <property type="protein sequence ID" value="MFD1050572.1"/>
    <property type="molecule type" value="Genomic_DNA"/>
</dbReference>